<feature type="region of interest" description="Disordered" evidence="1">
    <location>
        <begin position="179"/>
        <end position="204"/>
    </location>
</feature>
<dbReference type="PANTHER" id="PTHR16291:SF0">
    <property type="entry name" value="NUCLEAR CAP-BINDING PROTEIN SUBUNIT 3"/>
    <property type="match status" value="1"/>
</dbReference>
<dbReference type="PANTHER" id="PTHR16291">
    <property type="entry name" value="NUCLEAR CAP-BINDING PROTEIN SUBUNIT 3"/>
    <property type="match status" value="1"/>
</dbReference>
<proteinExistence type="predicted"/>
<evidence type="ECO:0000313" key="3">
    <source>
        <dbReference type="Proteomes" id="UP001162131"/>
    </source>
</evidence>
<dbReference type="GO" id="GO:0000340">
    <property type="term" value="F:RNA 7-methylguanosine cap binding"/>
    <property type="evidence" value="ECO:0007669"/>
    <property type="project" value="InterPro"/>
</dbReference>
<dbReference type="GO" id="GO:0005634">
    <property type="term" value="C:nucleus"/>
    <property type="evidence" value="ECO:0007669"/>
    <property type="project" value="TreeGrafter"/>
</dbReference>
<sequence length="204" mass="24253">MESWEEEYRKVKTRQERFGIIDQSLNLNTPEERKKQKERMERFGTQQAPGDKEIWNPSIEPAGEIRPDTLHLYGVDYMSTKEILKHFDGFKPLKVEWLNDSSCNVQFPGPDFALNAFNTNCVENVENLENFENNKRQAVGYYADGKSLPIYIRFSTTNDVKNDETKPKDSKYYKWKKQQNIKNKAISRRNNKQKFRKRKNEEDE</sequence>
<dbReference type="InterPro" id="IPR019416">
    <property type="entry name" value="NCBP3"/>
</dbReference>
<dbReference type="Proteomes" id="UP001162131">
    <property type="component" value="Unassembled WGS sequence"/>
</dbReference>
<reference evidence="2" key="1">
    <citation type="submission" date="2021-09" db="EMBL/GenBank/DDBJ databases">
        <authorList>
            <consortium name="AG Swart"/>
            <person name="Singh M."/>
            <person name="Singh A."/>
            <person name="Seah K."/>
            <person name="Emmerich C."/>
        </authorList>
    </citation>
    <scope>NUCLEOTIDE SEQUENCE</scope>
    <source>
        <strain evidence="2">ATCC30299</strain>
    </source>
</reference>
<dbReference type="EMBL" id="CAJZBQ010000036">
    <property type="protein sequence ID" value="CAG9324650.1"/>
    <property type="molecule type" value="Genomic_DNA"/>
</dbReference>
<evidence type="ECO:0008006" key="4">
    <source>
        <dbReference type="Google" id="ProtNLM"/>
    </source>
</evidence>
<gene>
    <name evidence="2" type="ORF">BSTOLATCC_MIC36436</name>
</gene>
<dbReference type="Pfam" id="PF10309">
    <property type="entry name" value="NCBP3"/>
    <property type="match status" value="1"/>
</dbReference>
<protein>
    <recommendedName>
        <fullName evidence="4">Nuclear cap-binding protein subunit 3</fullName>
    </recommendedName>
</protein>
<dbReference type="GO" id="GO:0003729">
    <property type="term" value="F:mRNA binding"/>
    <property type="evidence" value="ECO:0007669"/>
    <property type="project" value="InterPro"/>
</dbReference>
<accession>A0AAU9JME9</accession>
<name>A0AAU9JME9_9CILI</name>
<evidence type="ECO:0000256" key="1">
    <source>
        <dbReference type="SAM" id="MobiDB-lite"/>
    </source>
</evidence>
<comment type="caution">
    <text evidence="2">The sequence shown here is derived from an EMBL/GenBank/DDBJ whole genome shotgun (WGS) entry which is preliminary data.</text>
</comment>
<feature type="region of interest" description="Disordered" evidence="1">
    <location>
        <begin position="22"/>
        <end position="60"/>
    </location>
</feature>
<evidence type="ECO:0000313" key="2">
    <source>
        <dbReference type="EMBL" id="CAG9324650.1"/>
    </source>
</evidence>
<organism evidence="2 3">
    <name type="scientific">Blepharisma stoltei</name>
    <dbReference type="NCBI Taxonomy" id="1481888"/>
    <lineage>
        <taxon>Eukaryota</taxon>
        <taxon>Sar</taxon>
        <taxon>Alveolata</taxon>
        <taxon>Ciliophora</taxon>
        <taxon>Postciliodesmatophora</taxon>
        <taxon>Heterotrichea</taxon>
        <taxon>Heterotrichida</taxon>
        <taxon>Blepharismidae</taxon>
        <taxon>Blepharisma</taxon>
    </lineage>
</organism>
<keyword evidence="3" id="KW-1185">Reference proteome</keyword>
<feature type="compositionally biased region" description="Basic residues" evidence="1">
    <location>
        <begin position="179"/>
        <end position="198"/>
    </location>
</feature>
<dbReference type="AlphaFoldDB" id="A0AAU9JME9"/>
<feature type="compositionally biased region" description="Basic and acidic residues" evidence="1">
    <location>
        <begin position="30"/>
        <end position="42"/>
    </location>
</feature>